<proteinExistence type="predicted"/>
<evidence type="ECO:0000256" key="1">
    <source>
        <dbReference type="SAM" id="SignalP"/>
    </source>
</evidence>
<name>A0A9J6BHT2_POLVA</name>
<accession>A0A9J6BHT2</accession>
<dbReference type="EMBL" id="JADBJN010000004">
    <property type="protein sequence ID" value="KAG5669127.1"/>
    <property type="molecule type" value="Genomic_DNA"/>
</dbReference>
<gene>
    <name evidence="2" type="ORF">PVAND_017023</name>
</gene>
<evidence type="ECO:0000313" key="3">
    <source>
        <dbReference type="Proteomes" id="UP001107558"/>
    </source>
</evidence>
<protein>
    <submittedName>
        <fullName evidence="2">Uncharacterized protein</fullName>
    </submittedName>
</protein>
<organism evidence="2 3">
    <name type="scientific">Polypedilum vanderplanki</name>
    <name type="common">Sleeping chironomid midge</name>
    <dbReference type="NCBI Taxonomy" id="319348"/>
    <lineage>
        <taxon>Eukaryota</taxon>
        <taxon>Metazoa</taxon>
        <taxon>Ecdysozoa</taxon>
        <taxon>Arthropoda</taxon>
        <taxon>Hexapoda</taxon>
        <taxon>Insecta</taxon>
        <taxon>Pterygota</taxon>
        <taxon>Neoptera</taxon>
        <taxon>Endopterygota</taxon>
        <taxon>Diptera</taxon>
        <taxon>Nematocera</taxon>
        <taxon>Chironomoidea</taxon>
        <taxon>Chironomidae</taxon>
        <taxon>Chironominae</taxon>
        <taxon>Polypedilum</taxon>
        <taxon>Polypedilum</taxon>
    </lineage>
</organism>
<dbReference type="Proteomes" id="UP001107558">
    <property type="component" value="Chromosome 4"/>
</dbReference>
<comment type="caution">
    <text evidence="2">The sequence shown here is derived from an EMBL/GenBank/DDBJ whole genome shotgun (WGS) entry which is preliminary data.</text>
</comment>
<sequence length="100" mass="11907">MKILLIFLLAVKLVVTQPLNNALNTEYTSEEITPSLIRELILAVLKLTATFQLDDEKYQFDTLVNEEEKPINGKGRRFLGGSYWYPLYPRYYPQWYPYYY</sequence>
<feature type="signal peptide" evidence="1">
    <location>
        <begin position="1"/>
        <end position="16"/>
    </location>
</feature>
<dbReference type="AlphaFoldDB" id="A0A9J6BHT2"/>
<keyword evidence="3" id="KW-1185">Reference proteome</keyword>
<feature type="chain" id="PRO_5039950309" evidence="1">
    <location>
        <begin position="17"/>
        <end position="100"/>
    </location>
</feature>
<reference evidence="2" key="1">
    <citation type="submission" date="2021-03" db="EMBL/GenBank/DDBJ databases">
        <title>Chromosome level genome of the anhydrobiotic midge Polypedilum vanderplanki.</title>
        <authorList>
            <person name="Yoshida Y."/>
            <person name="Kikawada T."/>
            <person name="Gusev O."/>
        </authorList>
    </citation>
    <scope>NUCLEOTIDE SEQUENCE</scope>
    <source>
        <strain evidence="2">NIAS01</strain>
        <tissue evidence="2">Whole body or cell culture</tissue>
    </source>
</reference>
<keyword evidence="1" id="KW-0732">Signal</keyword>
<evidence type="ECO:0000313" key="2">
    <source>
        <dbReference type="EMBL" id="KAG5669127.1"/>
    </source>
</evidence>